<dbReference type="InterPro" id="IPR022903">
    <property type="entry name" value="GcvT_bac"/>
</dbReference>
<evidence type="ECO:0000256" key="7">
    <source>
        <dbReference type="HAMAP-Rule" id="MF_00259"/>
    </source>
</evidence>
<dbReference type="InterPro" id="IPR013977">
    <property type="entry name" value="GcvT_C"/>
</dbReference>
<dbReference type="InterPro" id="IPR027266">
    <property type="entry name" value="TrmE/GcvT-like"/>
</dbReference>
<dbReference type="SUPFAM" id="SSF101790">
    <property type="entry name" value="Aminomethyltransferase beta-barrel domain"/>
    <property type="match status" value="1"/>
</dbReference>
<dbReference type="Gene3D" id="2.40.30.110">
    <property type="entry name" value="Aminomethyltransferase beta-barrel domains"/>
    <property type="match status" value="1"/>
</dbReference>
<evidence type="ECO:0000256" key="2">
    <source>
        <dbReference type="ARBA" id="ARBA00012616"/>
    </source>
</evidence>
<dbReference type="EC" id="2.1.2.10" evidence="2 7"/>
<feature type="domain" description="GCVT N-terminal" evidence="8">
    <location>
        <begin position="6"/>
        <end position="256"/>
    </location>
</feature>
<evidence type="ECO:0000256" key="3">
    <source>
        <dbReference type="ARBA" id="ARBA00022576"/>
    </source>
</evidence>
<organism evidence="10 11">
    <name type="scientific">Candidatus Magnetaquiglobus chichijimensis</name>
    <dbReference type="NCBI Taxonomy" id="3141448"/>
    <lineage>
        <taxon>Bacteria</taxon>
        <taxon>Pseudomonadati</taxon>
        <taxon>Pseudomonadota</taxon>
        <taxon>Magnetococcia</taxon>
        <taxon>Magnetococcales</taxon>
        <taxon>Candidatus Magnetaquicoccaceae</taxon>
        <taxon>Candidatus Magnetaquiglobus</taxon>
    </lineage>
</organism>
<comment type="similarity">
    <text evidence="1 7">Belongs to the GcvT family.</text>
</comment>
<dbReference type="InterPro" id="IPR006223">
    <property type="entry name" value="GcvT"/>
</dbReference>
<keyword evidence="4 7" id="KW-0808">Transferase</keyword>
<dbReference type="Proteomes" id="UP001628193">
    <property type="component" value="Unassembled WGS sequence"/>
</dbReference>
<comment type="function">
    <text evidence="7">The glycine cleavage system catalyzes the degradation of glycine.</text>
</comment>
<dbReference type="Pfam" id="PF01571">
    <property type="entry name" value="GCV_T"/>
    <property type="match status" value="1"/>
</dbReference>
<evidence type="ECO:0000256" key="1">
    <source>
        <dbReference type="ARBA" id="ARBA00008609"/>
    </source>
</evidence>
<evidence type="ECO:0000256" key="4">
    <source>
        <dbReference type="ARBA" id="ARBA00022679"/>
    </source>
</evidence>
<dbReference type="InterPro" id="IPR006222">
    <property type="entry name" value="GCVT_N"/>
</dbReference>
<evidence type="ECO:0000259" key="8">
    <source>
        <dbReference type="Pfam" id="PF01571"/>
    </source>
</evidence>
<dbReference type="PANTHER" id="PTHR43757:SF2">
    <property type="entry name" value="AMINOMETHYLTRANSFERASE, MITOCHONDRIAL"/>
    <property type="match status" value="1"/>
</dbReference>
<dbReference type="NCBIfam" id="NF001567">
    <property type="entry name" value="PRK00389.1"/>
    <property type="match status" value="1"/>
</dbReference>
<gene>
    <name evidence="7 10" type="primary">gcvT</name>
    <name evidence="10" type="ORF">SIID45300_00640</name>
</gene>
<keyword evidence="3 7" id="KW-0032">Aminotransferase</keyword>
<dbReference type="EMBL" id="BAAFGK010000002">
    <property type="protein sequence ID" value="GAB0056334.1"/>
    <property type="molecule type" value="Genomic_DNA"/>
</dbReference>
<sequence>MHKTILHDRHVGLAARMAPFAGWEMPLDYGSQIAEHHAVRRACGVFDVSHMGVVDLTGGDVAGLTSWLLACDPGRLTDGAGQYGLLLNERGGVTDDLIAYRLRPDHFMLVINAGNREKDLAWIRIHAPAHNVTVTERIDLAILALQGPEAVRHLADALPSEMAERAAALPSFHILEEGGRRVARTGYTGEDGFELILPLGEAGAAWDRLLAAGVAPVGLGARDTLRLEAGLNLHGHDMDSKSNPLERGLGWTIAWEPESRIFSGRQVLEPFRHDPTLRKRIGILLIDKGVLRDHLPVFVDGDVVGEITSGGYSPTLERGIALAVVDSRLQPGAACQVEVRGRRLNARAVRPPFVKFGQSALRD</sequence>
<comment type="caution">
    <text evidence="10">The sequence shown here is derived from an EMBL/GenBank/DDBJ whole genome shotgun (WGS) entry which is preliminary data.</text>
</comment>
<dbReference type="InterPro" id="IPR028896">
    <property type="entry name" value="GcvT/YgfZ/DmdA"/>
</dbReference>
<dbReference type="PIRSF" id="PIRSF006487">
    <property type="entry name" value="GcvT"/>
    <property type="match status" value="1"/>
</dbReference>
<dbReference type="Pfam" id="PF08669">
    <property type="entry name" value="GCV_T_C"/>
    <property type="match status" value="1"/>
</dbReference>
<name>A0ABQ0C617_9PROT</name>
<dbReference type="Gene3D" id="3.30.70.1400">
    <property type="entry name" value="Aminomethyltransferase beta-barrel domains"/>
    <property type="match status" value="1"/>
</dbReference>
<proteinExistence type="inferred from homology"/>
<dbReference type="Gene3D" id="3.30.1360.120">
    <property type="entry name" value="Probable tRNA modification gtpase trme, domain 1"/>
    <property type="match status" value="1"/>
</dbReference>
<dbReference type="Gene3D" id="4.10.1250.10">
    <property type="entry name" value="Aminomethyltransferase fragment"/>
    <property type="match status" value="1"/>
</dbReference>
<feature type="domain" description="Aminomethyltransferase C-terminal" evidence="9">
    <location>
        <begin position="278"/>
        <end position="355"/>
    </location>
</feature>
<reference evidence="10 11" key="2">
    <citation type="submission" date="2024-09" db="EMBL/GenBank/DDBJ databases">
        <title>Draft genome sequence of Candidatus Magnetaquicoccaceae bacterium FCR-1.</title>
        <authorList>
            <person name="Shimoshige H."/>
            <person name="Shimamura S."/>
            <person name="Taoka A."/>
            <person name="Kobayashi H."/>
            <person name="Maekawa T."/>
        </authorList>
    </citation>
    <scope>NUCLEOTIDE SEQUENCE [LARGE SCALE GENOMIC DNA]</scope>
    <source>
        <strain evidence="10 11">FCR-1</strain>
    </source>
</reference>
<dbReference type="PANTHER" id="PTHR43757">
    <property type="entry name" value="AMINOMETHYLTRANSFERASE"/>
    <property type="match status" value="1"/>
</dbReference>
<reference evidence="10 11" key="1">
    <citation type="submission" date="2024-05" db="EMBL/GenBank/DDBJ databases">
        <authorList>
            <consortium name="Candidatus Magnetaquicoccaceae bacterium FCR-1 genome sequencing consortium"/>
            <person name="Shimoshige H."/>
            <person name="Shimamura S."/>
            <person name="Taoka A."/>
            <person name="Kobayashi H."/>
            <person name="Maekawa T."/>
        </authorList>
    </citation>
    <scope>NUCLEOTIDE SEQUENCE [LARGE SCALE GENOMIC DNA]</scope>
    <source>
        <strain evidence="10 11">FCR-1</strain>
    </source>
</reference>
<evidence type="ECO:0000313" key="11">
    <source>
        <dbReference type="Proteomes" id="UP001628193"/>
    </source>
</evidence>
<comment type="subunit">
    <text evidence="7">The glycine cleavage system is composed of four proteins: P, T, L and H.</text>
</comment>
<keyword evidence="11" id="KW-1185">Reference proteome</keyword>
<dbReference type="NCBIfam" id="TIGR00528">
    <property type="entry name" value="gcvT"/>
    <property type="match status" value="1"/>
</dbReference>
<dbReference type="HAMAP" id="MF_00259">
    <property type="entry name" value="GcvT"/>
    <property type="match status" value="1"/>
</dbReference>
<evidence type="ECO:0000256" key="5">
    <source>
        <dbReference type="ARBA" id="ARBA00031395"/>
    </source>
</evidence>
<protein>
    <recommendedName>
        <fullName evidence="2 7">Aminomethyltransferase</fullName>
        <ecNumber evidence="2 7">2.1.2.10</ecNumber>
    </recommendedName>
    <alternativeName>
        <fullName evidence="5 7">Glycine cleavage system T protein</fullName>
    </alternativeName>
</protein>
<comment type="catalytic activity">
    <reaction evidence="6 7">
        <text>N(6)-[(R)-S(8)-aminomethyldihydrolipoyl]-L-lysyl-[protein] + (6S)-5,6,7,8-tetrahydrofolate = N(6)-[(R)-dihydrolipoyl]-L-lysyl-[protein] + (6R)-5,10-methylene-5,6,7,8-tetrahydrofolate + NH4(+)</text>
        <dbReference type="Rhea" id="RHEA:16945"/>
        <dbReference type="Rhea" id="RHEA-COMP:10475"/>
        <dbReference type="Rhea" id="RHEA-COMP:10492"/>
        <dbReference type="ChEBI" id="CHEBI:15636"/>
        <dbReference type="ChEBI" id="CHEBI:28938"/>
        <dbReference type="ChEBI" id="CHEBI:57453"/>
        <dbReference type="ChEBI" id="CHEBI:83100"/>
        <dbReference type="ChEBI" id="CHEBI:83143"/>
        <dbReference type="EC" id="2.1.2.10"/>
    </reaction>
</comment>
<accession>A0ABQ0C617</accession>
<evidence type="ECO:0000256" key="6">
    <source>
        <dbReference type="ARBA" id="ARBA00047665"/>
    </source>
</evidence>
<dbReference type="InterPro" id="IPR029043">
    <property type="entry name" value="GcvT/YgfZ_C"/>
</dbReference>
<evidence type="ECO:0000259" key="9">
    <source>
        <dbReference type="Pfam" id="PF08669"/>
    </source>
</evidence>
<dbReference type="RefSeq" id="WP_420904045.1">
    <property type="nucleotide sequence ID" value="NZ_BAAFGK010000002.1"/>
</dbReference>
<dbReference type="GO" id="GO:0004047">
    <property type="term" value="F:aminomethyltransferase activity"/>
    <property type="evidence" value="ECO:0007669"/>
    <property type="project" value="UniProtKB-EC"/>
</dbReference>
<evidence type="ECO:0000313" key="10">
    <source>
        <dbReference type="EMBL" id="GAB0056334.1"/>
    </source>
</evidence>
<dbReference type="SUPFAM" id="SSF103025">
    <property type="entry name" value="Folate-binding domain"/>
    <property type="match status" value="1"/>
</dbReference>